<dbReference type="InterPro" id="IPR032710">
    <property type="entry name" value="NTF2-like_dom_sf"/>
</dbReference>
<name>A0A128A3K7_9ARCH</name>
<dbReference type="EMBL" id="LN890280">
    <property type="protein sequence ID" value="CUR51935.1"/>
    <property type="molecule type" value="Genomic_DNA"/>
</dbReference>
<evidence type="ECO:0000313" key="1">
    <source>
        <dbReference type="EMBL" id="CUR51935.1"/>
    </source>
</evidence>
<proteinExistence type="predicted"/>
<reference evidence="2" key="1">
    <citation type="submission" date="2015-10" db="EMBL/GenBank/DDBJ databases">
        <authorList>
            <person name="Lehtovirta-Morley L.E."/>
            <person name="Vieille C."/>
        </authorList>
    </citation>
    <scope>NUCLEOTIDE SEQUENCE [LARGE SCALE GENOMIC DNA]</scope>
</reference>
<evidence type="ECO:0008006" key="3">
    <source>
        <dbReference type="Google" id="ProtNLM"/>
    </source>
</evidence>
<organism evidence="1 2">
    <name type="scientific">Nitrosotalea devaniterrae</name>
    <dbReference type="NCBI Taxonomy" id="1078905"/>
    <lineage>
        <taxon>Archaea</taxon>
        <taxon>Nitrososphaerota</taxon>
        <taxon>Nitrososphaeria</taxon>
        <taxon>Nitrosotaleales</taxon>
        <taxon>Nitrosotaleaceae</taxon>
        <taxon>Nitrosotalea</taxon>
    </lineage>
</organism>
<keyword evidence="2" id="KW-1185">Reference proteome</keyword>
<dbReference type="SUPFAM" id="SSF54427">
    <property type="entry name" value="NTF2-like"/>
    <property type="match status" value="1"/>
</dbReference>
<dbReference type="Proteomes" id="UP000196239">
    <property type="component" value="Chromosome 1"/>
</dbReference>
<dbReference type="Gene3D" id="3.10.450.50">
    <property type="match status" value="1"/>
</dbReference>
<dbReference type="AlphaFoldDB" id="A0A128A3K7"/>
<protein>
    <recommendedName>
        <fullName evidence="3">SnoaL-like domain-containing protein</fullName>
    </recommendedName>
</protein>
<sequence>MMCPVRRLKLDLPQAIPILSDKEEILDIITTFFNAGKTKNVAPLSVIQLEDPRFSAYSDVPPFDLKDFATTTALEQLRFVSISDYDYELKNLRVDLFDTFAVATFTVFQSGMIVDNYSFRGQHMTMNSRATFVLGKNPKWKIVHLHLTKLSD</sequence>
<evidence type="ECO:0000313" key="2">
    <source>
        <dbReference type="Proteomes" id="UP000196239"/>
    </source>
</evidence>
<dbReference type="KEGG" id="ndv:NDEV_1170"/>
<gene>
    <name evidence="1" type="ORF">NDEV_1170</name>
</gene>
<accession>A0A128A3K7</accession>